<protein>
    <submittedName>
        <fullName evidence="1">Protein GLUTELIN ACCUMULATION 3</fullName>
    </submittedName>
</protein>
<keyword evidence="2" id="KW-1185">Reference proteome</keyword>
<evidence type="ECO:0000313" key="1">
    <source>
        <dbReference type="EMBL" id="KAH9487349.1"/>
    </source>
</evidence>
<dbReference type="Proteomes" id="UP000664032">
    <property type="component" value="Unassembled WGS sequence"/>
</dbReference>
<reference evidence="1" key="1">
    <citation type="submission" date="2021-10" db="EMBL/GenBank/DDBJ databases">
        <title>Psilocybe cubensis genome.</title>
        <authorList>
            <person name="Mckernan K.J."/>
            <person name="Crawford S."/>
            <person name="Trippe A."/>
            <person name="Kane L.T."/>
            <person name="Mclaughlin S."/>
        </authorList>
    </citation>
    <scope>NUCLEOTIDE SEQUENCE</scope>
    <source>
        <strain evidence="1">MGC-MH-2018</strain>
    </source>
</reference>
<comment type="caution">
    <text evidence="1">The sequence shown here is derived from an EMBL/GenBank/DDBJ whole genome shotgun (WGS) entry which is preliminary data.</text>
</comment>
<gene>
    <name evidence="1" type="ORF">JR316_0001423</name>
</gene>
<name>A0ACB8HHZ1_PSICU</name>
<sequence length="155" mass="17202">MSKRAHFKYIPVILPGIVTIRREYAASSKLLSKTTLPKKPTKTQAKKAKSTRRAKQKEASIKVVKYSANTTVNRLLNRSFGGTDGKYYYGDTWSFNLQTRKWTELNCLGLIPSAREGHAAAIVGDIVYIFGGRDTNGKDLSDMAAFKLSTHGPFA</sequence>
<accession>A0ACB8HHZ1</accession>
<proteinExistence type="predicted"/>
<dbReference type="EMBL" id="JAFIQS020000001">
    <property type="protein sequence ID" value="KAH9487349.1"/>
    <property type="molecule type" value="Genomic_DNA"/>
</dbReference>
<organism evidence="1 2">
    <name type="scientific">Psilocybe cubensis</name>
    <name type="common">Psychedelic mushroom</name>
    <name type="synonym">Stropharia cubensis</name>
    <dbReference type="NCBI Taxonomy" id="181762"/>
    <lineage>
        <taxon>Eukaryota</taxon>
        <taxon>Fungi</taxon>
        <taxon>Dikarya</taxon>
        <taxon>Basidiomycota</taxon>
        <taxon>Agaricomycotina</taxon>
        <taxon>Agaricomycetes</taxon>
        <taxon>Agaricomycetidae</taxon>
        <taxon>Agaricales</taxon>
        <taxon>Agaricineae</taxon>
        <taxon>Strophariaceae</taxon>
        <taxon>Psilocybe</taxon>
    </lineage>
</organism>
<evidence type="ECO:0000313" key="2">
    <source>
        <dbReference type="Proteomes" id="UP000664032"/>
    </source>
</evidence>